<feature type="region of interest" description="Disordered" evidence="1">
    <location>
        <begin position="314"/>
        <end position="375"/>
    </location>
</feature>
<gene>
    <name evidence="4" type="ORF">Lac1_08400</name>
</gene>
<dbReference type="RefSeq" id="WP_316266283.1">
    <property type="nucleotide sequence ID" value="NZ_AP027742.1"/>
</dbReference>
<accession>A0ABN6YU86</accession>
<evidence type="ECO:0000313" key="5">
    <source>
        <dbReference type="Proteomes" id="UP001305815"/>
    </source>
</evidence>
<protein>
    <recommendedName>
        <fullName evidence="6">LPXTG-motif cell wall anchor domain-containing protein</fullName>
    </recommendedName>
</protein>
<keyword evidence="2" id="KW-0472">Membrane</keyword>
<evidence type="ECO:0000313" key="4">
    <source>
        <dbReference type="EMBL" id="BDZ76657.1"/>
    </source>
</evidence>
<evidence type="ECO:0000256" key="1">
    <source>
        <dbReference type="SAM" id="MobiDB-lite"/>
    </source>
</evidence>
<proteinExistence type="predicted"/>
<evidence type="ECO:0008006" key="6">
    <source>
        <dbReference type="Google" id="ProtNLM"/>
    </source>
</evidence>
<feature type="compositionally biased region" description="Polar residues" evidence="1">
    <location>
        <begin position="345"/>
        <end position="364"/>
    </location>
</feature>
<keyword evidence="3" id="KW-0732">Signal</keyword>
<evidence type="ECO:0000256" key="3">
    <source>
        <dbReference type="SAM" id="SignalP"/>
    </source>
</evidence>
<keyword evidence="2" id="KW-0812">Transmembrane</keyword>
<organism evidence="4 5">
    <name type="scientific">Claveliimonas bilis</name>
    <dbReference type="NCBI Taxonomy" id="3028070"/>
    <lineage>
        <taxon>Bacteria</taxon>
        <taxon>Bacillati</taxon>
        <taxon>Bacillota</taxon>
        <taxon>Clostridia</taxon>
        <taxon>Lachnospirales</taxon>
        <taxon>Lachnospiraceae</taxon>
        <taxon>Claveliimonas</taxon>
    </lineage>
</organism>
<dbReference type="NCBIfam" id="TIGR01167">
    <property type="entry name" value="LPXTG_anchor"/>
    <property type="match status" value="1"/>
</dbReference>
<keyword evidence="2" id="KW-1133">Transmembrane helix</keyword>
<reference evidence="5" key="1">
    <citation type="journal article" date="2023" name="Int. J. Syst. Evol. Microbiol.">
        <title>Claveliimonas bilis gen. nov., sp. nov., deoxycholic acid-producing bacteria isolated from human faeces, and reclassification of Sellimonas monacensis Zenner et al. 2021 as Claveliimonas monacensis comb. nov.</title>
        <authorList>
            <person name="Hisatomi A."/>
            <person name="Kastawa N.W.E.P.G."/>
            <person name="Song I."/>
            <person name="Ohkuma M."/>
            <person name="Fukiya S."/>
            <person name="Sakamoto M."/>
        </authorList>
    </citation>
    <scope>NUCLEOTIDE SEQUENCE [LARGE SCALE GENOMIC DNA]</scope>
    <source>
        <strain evidence="5">12BBH14</strain>
    </source>
</reference>
<keyword evidence="5" id="KW-1185">Reference proteome</keyword>
<dbReference type="Proteomes" id="UP001305815">
    <property type="component" value="Chromosome"/>
</dbReference>
<feature type="chain" id="PRO_5045587961" description="LPXTG-motif cell wall anchor domain-containing protein" evidence="3">
    <location>
        <begin position="25"/>
        <end position="402"/>
    </location>
</feature>
<feature type="signal peptide" evidence="3">
    <location>
        <begin position="1"/>
        <end position="24"/>
    </location>
</feature>
<evidence type="ECO:0000256" key="2">
    <source>
        <dbReference type="SAM" id="Phobius"/>
    </source>
</evidence>
<name>A0ABN6YU86_9FIRM</name>
<sequence length="402" mass="42540">MKKIKTMLACLLVLSLFMGMQVSAQEGTKAPELSASLTSELKDGKAEVGDVLQFTIKLNIPEANANLGGAFLRFIVSDTEDMNSRTGMPEMKVNEDQKILSDIGKVNGMATARISAGSVGTVEATVSLTVTEDMKGKALFYQTDIRTDGGTESETLAKTAVQQFTVAENESQETIANVALAADIEAEDMDNLPRNEATSVKLTITNIGTSNVSHMYVMGGYNGTGWNDPDQVQPFGSFVNLPDGVTQPENGTLYIEEFVPGSTFTITLQGTIPENYAKKDIAFCFAAVSYGKADFDPETDTPIMAAATSISGKVADKVTENPEPGTPGKDDPSQTDPDTQKPAGTDTNKGTADQTKPQATVQKTVNKKAAPKTGDESSAMAMIMIMAAAGATAVIARKKSRA</sequence>
<feature type="transmembrane region" description="Helical" evidence="2">
    <location>
        <begin position="378"/>
        <end position="396"/>
    </location>
</feature>
<dbReference type="EMBL" id="AP027742">
    <property type="protein sequence ID" value="BDZ76657.1"/>
    <property type="molecule type" value="Genomic_DNA"/>
</dbReference>